<evidence type="ECO:0000259" key="9">
    <source>
        <dbReference type="PROSITE" id="PS50011"/>
    </source>
</evidence>
<evidence type="ECO:0000256" key="2">
    <source>
        <dbReference type="ARBA" id="ARBA00022527"/>
    </source>
</evidence>
<dbReference type="SUPFAM" id="SSF56112">
    <property type="entry name" value="Protein kinase-like (PK-like)"/>
    <property type="match status" value="1"/>
</dbReference>
<feature type="compositionally biased region" description="Pro residues" evidence="8">
    <location>
        <begin position="156"/>
        <end position="165"/>
    </location>
</feature>
<feature type="compositionally biased region" description="Basic and acidic residues" evidence="8">
    <location>
        <begin position="357"/>
        <end position="371"/>
    </location>
</feature>
<keyword evidence="11" id="KW-1185">Reference proteome</keyword>
<feature type="compositionally biased region" description="Pro residues" evidence="8">
    <location>
        <begin position="471"/>
        <end position="484"/>
    </location>
</feature>
<dbReference type="Gene3D" id="1.10.510.10">
    <property type="entry name" value="Transferase(Phosphotransferase) domain 1"/>
    <property type="match status" value="1"/>
</dbReference>
<evidence type="ECO:0000256" key="5">
    <source>
        <dbReference type="ARBA" id="ARBA00022777"/>
    </source>
</evidence>
<name>A0A852UTR0_9ACTN</name>
<keyword evidence="4 7" id="KW-0547">Nucleotide-binding</keyword>
<evidence type="ECO:0000256" key="4">
    <source>
        <dbReference type="ARBA" id="ARBA00022741"/>
    </source>
</evidence>
<dbReference type="RefSeq" id="WP_179819005.1">
    <property type="nucleotide sequence ID" value="NZ_JACCCO010000001.1"/>
</dbReference>
<dbReference type="PANTHER" id="PTHR43289:SF6">
    <property type="entry name" value="SERINE_THREONINE-PROTEIN KINASE NEKL-3"/>
    <property type="match status" value="1"/>
</dbReference>
<feature type="region of interest" description="Disordered" evidence="8">
    <location>
        <begin position="587"/>
        <end position="617"/>
    </location>
</feature>
<dbReference type="GO" id="GO:0005524">
    <property type="term" value="F:ATP binding"/>
    <property type="evidence" value="ECO:0007669"/>
    <property type="project" value="UniProtKB-UniRule"/>
</dbReference>
<reference evidence="10 11" key="1">
    <citation type="submission" date="2020-07" db="EMBL/GenBank/DDBJ databases">
        <title>Sequencing the genomes of 1000 actinobacteria strains.</title>
        <authorList>
            <person name="Klenk H.-P."/>
        </authorList>
    </citation>
    <scope>NUCLEOTIDE SEQUENCE [LARGE SCALE GENOMIC DNA]</scope>
    <source>
        <strain evidence="10 11">DSM 45763</strain>
    </source>
</reference>
<dbReference type="CDD" id="cd14014">
    <property type="entry name" value="STKc_PknB_like"/>
    <property type="match status" value="1"/>
</dbReference>
<feature type="compositionally biased region" description="Low complexity" evidence="8">
    <location>
        <begin position="594"/>
        <end position="610"/>
    </location>
</feature>
<feature type="region of interest" description="Disordered" evidence="8">
    <location>
        <begin position="150"/>
        <end position="175"/>
    </location>
</feature>
<evidence type="ECO:0000256" key="7">
    <source>
        <dbReference type="PROSITE-ProRule" id="PRU10141"/>
    </source>
</evidence>
<feature type="binding site" evidence="7">
    <location>
        <position position="34"/>
    </location>
    <ligand>
        <name>ATP</name>
        <dbReference type="ChEBI" id="CHEBI:30616"/>
    </ligand>
</feature>
<protein>
    <recommendedName>
        <fullName evidence="1">non-specific serine/threonine protein kinase</fullName>
        <ecNumber evidence="1">2.7.11.1</ecNumber>
    </recommendedName>
</protein>
<dbReference type="Pfam" id="PF00069">
    <property type="entry name" value="Pkinase"/>
    <property type="match status" value="1"/>
</dbReference>
<gene>
    <name evidence="10" type="ORF">HDA43_001499</name>
</gene>
<dbReference type="Gene3D" id="3.30.200.20">
    <property type="entry name" value="Phosphorylase Kinase, domain 1"/>
    <property type="match status" value="1"/>
</dbReference>
<evidence type="ECO:0000256" key="8">
    <source>
        <dbReference type="SAM" id="MobiDB-lite"/>
    </source>
</evidence>
<evidence type="ECO:0000313" key="11">
    <source>
        <dbReference type="Proteomes" id="UP000576393"/>
    </source>
</evidence>
<keyword evidence="6 7" id="KW-0067">ATP-binding</keyword>
<dbReference type="EMBL" id="JACCCO010000001">
    <property type="protein sequence ID" value="NYF39340.1"/>
    <property type="molecule type" value="Genomic_DNA"/>
</dbReference>
<evidence type="ECO:0000313" key="10">
    <source>
        <dbReference type="EMBL" id="NYF39340.1"/>
    </source>
</evidence>
<dbReference type="GO" id="GO:0004674">
    <property type="term" value="F:protein serine/threonine kinase activity"/>
    <property type="evidence" value="ECO:0007669"/>
    <property type="project" value="UniProtKB-KW"/>
</dbReference>
<dbReference type="PANTHER" id="PTHR43289">
    <property type="entry name" value="MITOGEN-ACTIVATED PROTEIN KINASE KINASE KINASE 20-RELATED"/>
    <property type="match status" value="1"/>
</dbReference>
<feature type="region of interest" description="Disordered" evidence="8">
    <location>
        <begin position="338"/>
        <end position="488"/>
    </location>
</feature>
<dbReference type="InterPro" id="IPR000719">
    <property type="entry name" value="Prot_kinase_dom"/>
</dbReference>
<evidence type="ECO:0000256" key="3">
    <source>
        <dbReference type="ARBA" id="ARBA00022679"/>
    </source>
</evidence>
<feature type="region of interest" description="Disordered" evidence="8">
    <location>
        <begin position="283"/>
        <end position="307"/>
    </location>
</feature>
<feature type="domain" description="Protein kinase" evidence="9">
    <location>
        <begin position="5"/>
        <end position="249"/>
    </location>
</feature>
<dbReference type="Proteomes" id="UP000576393">
    <property type="component" value="Unassembled WGS sequence"/>
</dbReference>
<keyword evidence="3 10" id="KW-0808">Transferase</keyword>
<dbReference type="InterPro" id="IPR011009">
    <property type="entry name" value="Kinase-like_dom_sf"/>
</dbReference>
<dbReference type="PROSITE" id="PS50011">
    <property type="entry name" value="PROTEIN_KINASE_DOM"/>
    <property type="match status" value="1"/>
</dbReference>
<comment type="caution">
    <text evidence="10">The sequence shown here is derived from an EMBL/GenBank/DDBJ whole genome shotgun (WGS) entry which is preliminary data.</text>
</comment>
<evidence type="ECO:0000256" key="6">
    <source>
        <dbReference type="ARBA" id="ARBA00022840"/>
    </source>
</evidence>
<proteinExistence type="predicted"/>
<dbReference type="PROSITE" id="PS00107">
    <property type="entry name" value="PROTEIN_KINASE_ATP"/>
    <property type="match status" value="1"/>
</dbReference>
<dbReference type="AlphaFoldDB" id="A0A852UTR0"/>
<organism evidence="10 11">
    <name type="scientific">Streptosporangium sandarakinum</name>
    <dbReference type="NCBI Taxonomy" id="1260955"/>
    <lineage>
        <taxon>Bacteria</taxon>
        <taxon>Bacillati</taxon>
        <taxon>Actinomycetota</taxon>
        <taxon>Actinomycetes</taxon>
        <taxon>Streptosporangiales</taxon>
        <taxon>Streptosporangiaceae</taxon>
        <taxon>Streptosporangium</taxon>
    </lineage>
</organism>
<keyword evidence="5 10" id="KW-0418">Kinase</keyword>
<dbReference type="InterPro" id="IPR017441">
    <property type="entry name" value="Protein_kinase_ATP_BS"/>
</dbReference>
<dbReference type="EC" id="2.7.11.1" evidence="1"/>
<evidence type="ECO:0000256" key="1">
    <source>
        <dbReference type="ARBA" id="ARBA00012513"/>
    </source>
</evidence>
<keyword evidence="2" id="KW-0723">Serine/threonine-protein kinase</keyword>
<sequence length="617" mass="61971">MVPGYREVRELGSGGGGRVVLATYEATGAYVAIKYLGASLRDSPGFLAGFRRDARVLAELRDPNVVSLHEYYEDVIQAAIVMELVDGVSLRRILARHGALGPEAALVVLRDSLAGLAAAHTAGVAHRGHRPENVLVQADGTGKLADLGVAARTAGPGPPGGPPHAAPERGDGRPAGPAGDLYAAACVFFECLTGRPPYGTALTEPTALTESAEPTVPMELAGLVARGLAADPADRPATAREFAADLEAVASAACGPGWERRGRQRLAELAIGLALAFPLARTAPKRGVPRPPNAAGRTGETRRPRLGPRIVAAAGVIGVAVTTGLVVAGRVPDRLASDTVFTPAPGHPAGGGTAASGDRRTTRPAAHERSRGSVAPSPSPGPPRSAAPGRTAPPAPTGPGGRTDRSVSPAPTGGPGRPGPTARPSRPEPTPADSGPGRPRPTAPEGRPSATPTDTVPGPPSPTGPTASPGTPSPAGPSPTPSPGAPAAEVEITSFDGAEIGFRVRAAGTSAVTVRLGFAQKVVGGEGGLTGGVRTLTLSGLTEYTRRISGEFAALPPCGEYVHRLVTAAVVPGGEMRSRDVRLDLPACGRDAASGPSGRSGVSGLSGSSGVPDPPEP</sequence>
<accession>A0A852UTR0</accession>
<feature type="compositionally biased region" description="Pro residues" evidence="8">
    <location>
        <begin position="377"/>
        <end position="397"/>
    </location>
</feature>